<protein>
    <submittedName>
        <fullName evidence="5">AraC family transcriptional regulator</fullName>
    </submittedName>
</protein>
<evidence type="ECO:0000256" key="1">
    <source>
        <dbReference type="ARBA" id="ARBA00023015"/>
    </source>
</evidence>
<evidence type="ECO:0000259" key="4">
    <source>
        <dbReference type="PROSITE" id="PS01124"/>
    </source>
</evidence>
<sequence>MPQPVVKSSFAEHSAIWDMGFHSHDSFEISVVLHGRGHFECQNVIYPIETGNVVIIHEQFLHAYRAETDIRFAVLEANHMPVETKKLFHQLTPIDKPDLKLLSPIALEQYEGLFRQWLRMISQPLKQETRCITTWVDLLILFLLQYQNDGPLSISVASSADHIRSNLKSEISISELAKQCGLSESAYRSQFKEAFNVSPKQYHQSCRAAEAKWLLRTTNRSIQLIAEQVGFSGVHSFSAWFQKNEGVSPSDWRKIQQGRP</sequence>
<dbReference type="Proteomes" id="UP001527882">
    <property type="component" value="Unassembled WGS sequence"/>
</dbReference>
<keyword evidence="6" id="KW-1185">Reference proteome</keyword>
<proteinExistence type="predicted"/>
<dbReference type="SMART" id="SM00342">
    <property type="entry name" value="HTH_ARAC"/>
    <property type="match status" value="1"/>
</dbReference>
<keyword evidence="2" id="KW-0238">DNA-binding</keyword>
<evidence type="ECO:0000256" key="2">
    <source>
        <dbReference type="ARBA" id="ARBA00023125"/>
    </source>
</evidence>
<dbReference type="EMBL" id="JAQAGZ010000002">
    <property type="protein sequence ID" value="MCZ8511724.1"/>
    <property type="molecule type" value="Genomic_DNA"/>
</dbReference>
<dbReference type="PANTHER" id="PTHR43280:SF28">
    <property type="entry name" value="HTH-TYPE TRANSCRIPTIONAL ACTIVATOR RHAS"/>
    <property type="match status" value="1"/>
</dbReference>
<dbReference type="RefSeq" id="WP_269880117.1">
    <property type="nucleotide sequence ID" value="NZ_JAQAGZ010000002.1"/>
</dbReference>
<name>A0ABT4Q4G6_9BACL</name>
<dbReference type="Pfam" id="PF12833">
    <property type="entry name" value="HTH_18"/>
    <property type="match status" value="1"/>
</dbReference>
<dbReference type="PROSITE" id="PS01124">
    <property type="entry name" value="HTH_ARAC_FAMILY_2"/>
    <property type="match status" value="1"/>
</dbReference>
<dbReference type="InterPro" id="IPR003313">
    <property type="entry name" value="AraC-bd"/>
</dbReference>
<dbReference type="InterPro" id="IPR037923">
    <property type="entry name" value="HTH-like"/>
</dbReference>
<evidence type="ECO:0000313" key="5">
    <source>
        <dbReference type="EMBL" id="MCZ8511724.1"/>
    </source>
</evidence>
<dbReference type="Gene3D" id="1.10.10.60">
    <property type="entry name" value="Homeodomain-like"/>
    <property type="match status" value="2"/>
</dbReference>
<reference evidence="5 6" key="1">
    <citation type="submission" date="2022-12" db="EMBL/GenBank/DDBJ databases">
        <title>Draft genome sequence of Paenibacillus sp. dW9.</title>
        <authorList>
            <person name="Choi E.-W."/>
            <person name="Kim D.-U."/>
        </authorList>
    </citation>
    <scope>NUCLEOTIDE SEQUENCE [LARGE SCALE GENOMIC DNA]</scope>
    <source>
        <strain evidence="6">dW9</strain>
    </source>
</reference>
<dbReference type="SUPFAM" id="SSF51215">
    <property type="entry name" value="Regulatory protein AraC"/>
    <property type="match status" value="1"/>
</dbReference>
<dbReference type="SUPFAM" id="SSF46689">
    <property type="entry name" value="Homeodomain-like"/>
    <property type="match status" value="2"/>
</dbReference>
<dbReference type="Gene3D" id="2.60.120.10">
    <property type="entry name" value="Jelly Rolls"/>
    <property type="match status" value="1"/>
</dbReference>
<evidence type="ECO:0000256" key="3">
    <source>
        <dbReference type="ARBA" id="ARBA00023163"/>
    </source>
</evidence>
<dbReference type="Pfam" id="PF02311">
    <property type="entry name" value="AraC_binding"/>
    <property type="match status" value="1"/>
</dbReference>
<keyword evidence="3" id="KW-0804">Transcription</keyword>
<dbReference type="PANTHER" id="PTHR43280">
    <property type="entry name" value="ARAC-FAMILY TRANSCRIPTIONAL REGULATOR"/>
    <property type="match status" value="1"/>
</dbReference>
<organism evidence="5 6">
    <name type="scientific">Paenibacillus gyeongsangnamensis</name>
    <dbReference type="NCBI Taxonomy" id="3388067"/>
    <lineage>
        <taxon>Bacteria</taxon>
        <taxon>Bacillati</taxon>
        <taxon>Bacillota</taxon>
        <taxon>Bacilli</taxon>
        <taxon>Bacillales</taxon>
        <taxon>Paenibacillaceae</taxon>
        <taxon>Paenibacillus</taxon>
    </lineage>
</organism>
<feature type="domain" description="HTH araC/xylS-type" evidence="4">
    <location>
        <begin position="157"/>
        <end position="255"/>
    </location>
</feature>
<comment type="caution">
    <text evidence="5">The sequence shown here is derived from an EMBL/GenBank/DDBJ whole genome shotgun (WGS) entry which is preliminary data.</text>
</comment>
<accession>A0ABT4Q4G6</accession>
<dbReference type="InterPro" id="IPR009057">
    <property type="entry name" value="Homeodomain-like_sf"/>
</dbReference>
<dbReference type="InterPro" id="IPR014710">
    <property type="entry name" value="RmlC-like_jellyroll"/>
</dbReference>
<dbReference type="InterPro" id="IPR018060">
    <property type="entry name" value="HTH_AraC"/>
</dbReference>
<evidence type="ECO:0000313" key="6">
    <source>
        <dbReference type="Proteomes" id="UP001527882"/>
    </source>
</evidence>
<keyword evidence="1" id="KW-0805">Transcription regulation</keyword>
<gene>
    <name evidence="5" type="ORF">O9H85_04660</name>
</gene>